<sequence length="101" mass="11237">MTFLDFAIHEHAFSPFLLLGGVSSDRALGSEETNDPVPLYLLLPTPLLEGQSRWIQLRPCSDIPICSRDSEHAEDKGAWGFFPGSPISQAHKTKSNEKKEQ</sequence>
<evidence type="ECO:0000256" key="1">
    <source>
        <dbReference type="SAM" id="MobiDB-lite"/>
    </source>
</evidence>
<name>A0A8X6VDY1_TRICX</name>
<protein>
    <submittedName>
        <fullName evidence="2">Uncharacterized protein</fullName>
    </submittedName>
</protein>
<organism evidence="2 3">
    <name type="scientific">Trichonephila clavipes</name>
    <name type="common">Golden silk orbweaver</name>
    <name type="synonym">Nephila clavipes</name>
    <dbReference type="NCBI Taxonomy" id="2585209"/>
    <lineage>
        <taxon>Eukaryota</taxon>
        <taxon>Metazoa</taxon>
        <taxon>Ecdysozoa</taxon>
        <taxon>Arthropoda</taxon>
        <taxon>Chelicerata</taxon>
        <taxon>Arachnida</taxon>
        <taxon>Araneae</taxon>
        <taxon>Araneomorphae</taxon>
        <taxon>Entelegynae</taxon>
        <taxon>Araneoidea</taxon>
        <taxon>Nephilidae</taxon>
        <taxon>Trichonephila</taxon>
    </lineage>
</organism>
<evidence type="ECO:0000313" key="2">
    <source>
        <dbReference type="EMBL" id="GFY04358.1"/>
    </source>
</evidence>
<keyword evidence="3" id="KW-1185">Reference proteome</keyword>
<feature type="region of interest" description="Disordered" evidence="1">
    <location>
        <begin position="77"/>
        <end position="101"/>
    </location>
</feature>
<dbReference type="EMBL" id="BMAU01021244">
    <property type="protein sequence ID" value="GFY04358.1"/>
    <property type="molecule type" value="Genomic_DNA"/>
</dbReference>
<accession>A0A8X6VDY1</accession>
<comment type="caution">
    <text evidence="2">The sequence shown here is derived from an EMBL/GenBank/DDBJ whole genome shotgun (WGS) entry which is preliminary data.</text>
</comment>
<dbReference type="Proteomes" id="UP000887159">
    <property type="component" value="Unassembled WGS sequence"/>
</dbReference>
<reference evidence="2" key="1">
    <citation type="submission" date="2020-08" db="EMBL/GenBank/DDBJ databases">
        <title>Multicomponent nature underlies the extraordinary mechanical properties of spider dragline silk.</title>
        <authorList>
            <person name="Kono N."/>
            <person name="Nakamura H."/>
            <person name="Mori M."/>
            <person name="Yoshida Y."/>
            <person name="Ohtoshi R."/>
            <person name="Malay A.D."/>
            <person name="Moran D.A.P."/>
            <person name="Tomita M."/>
            <person name="Numata K."/>
            <person name="Arakawa K."/>
        </authorList>
    </citation>
    <scope>NUCLEOTIDE SEQUENCE</scope>
</reference>
<proteinExistence type="predicted"/>
<dbReference type="AlphaFoldDB" id="A0A8X6VDY1"/>
<gene>
    <name evidence="2" type="ORF">TNCV_4414461</name>
</gene>
<evidence type="ECO:0000313" key="3">
    <source>
        <dbReference type="Proteomes" id="UP000887159"/>
    </source>
</evidence>